<dbReference type="EMBL" id="JAUEMJ010000006">
    <property type="protein sequence ID" value="MDN3241989.1"/>
    <property type="molecule type" value="Genomic_DNA"/>
</dbReference>
<protein>
    <recommendedName>
        <fullName evidence="4">DUF2892 domain-containing protein</fullName>
    </recommendedName>
</protein>
<name>A0ABT7YTM4_9ACTN</name>
<evidence type="ECO:0000313" key="3">
    <source>
        <dbReference type="Proteomes" id="UP001171902"/>
    </source>
</evidence>
<feature type="transmembrane region" description="Helical" evidence="1">
    <location>
        <begin position="16"/>
        <end position="36"/>
    </location>
</feature>
<comment type="caution">
    <text evidence="2">The sequence shown here is derived from an EMBL/GenBank/DDBJ whole genome shotgun (WGS) entry which is preliminary data.</text>
</comment>
<keyword evidence="3" id="KW-1185">Reference proteome</keyword>
<dbReference type="RefSeq" id="WP_289958890.1">
    <property type="nucleotide sequence ID" value="NZ_JAUEMJ010000006.1"/>
</dbReference>
<keyword evidence="1" id="KW-1133">Transmembrane helix</keyword>
<proteinExistence type="predicted"/>
<dbReference type="Proteomes" id="UP001171902">
    <property type="component" value="Unassembled WGS sequence"/>
</dbReference>
<reference evidence="2" key="1">
    <citation type="submission" date="2023-06" db="EMBL/GenBank/DDBJ databases">
        <title>Gycomyces niveus sp.nov., a novel actinomycete isolated from soil in Shouguang.</title>
        <authorList>
            <person name="Yang X."/>
            <person name="Zhao J."/>
        </authorList>
    </citation>
    <scope>NUCLEOTIDE SEQUENCE</scope>
    <source>
        <strain evidence="2">NEAU C2</strain>
    </source>
</reference>
<accession>A0ABT7YTM4</accession>
<evidence type="ECO:0008006" key="4">
    <source>
        <dbReference type="Google" id="ProtNLM"/>
    </source>
</evidence>
<organism evidence="2 3">
    <name type="scientific">Glycomyces tritici</name>
    <dbReference type="NCBI Taxonomy" id="2665176"/>
    <lineage>
        <taxon>Bacteria</taxon>
        <taxon>Bacillati</taxon>
        <taxon>Actinomycetota</taxon>
        <taxon>Actinomycetes</taxon>
        <taxon>Glycomycetales</taxon>
        <taxon>Glycomycetaceae</taxon>
        <taxon>Glycomyces</taxon>
    </lineage>
</organism>
<keyword evidence="1" id="KW-0472">Membrane</keyword>
<gene>
    <name evidence="2" type="ORF">QWI33_19870</name>
</gene>
<evidence type="ECO:0000313" key="2">
    <source>
        <dbReference type="EMBL" id="MDN3241989.1"/>
    </source>
</evidence>
<keyword evidence="1" id="KW-0812">Transmembrane</keyword>
<sequence length="85" mass="8928">MAGDGSFASKSVPRHVARGVLGFGLLIAAFALLPAFGLVSLVLAPVGLLALRGCPVCWVLGLIETVSRGRLHRECVDGSCQLQRR</sequence>
<evidence type="ECO:0000256" key="1">
    <source>
        <dbReference type="SAM" id="Phobius"/>
    </source>
</evidence>